<dbReference type="Gene3D" id="3.40.50.1010">
    <property type="entry name" value="5'-nuclease"/>
    <property type="match status" value="1"/>
</dbReference>
<keyword evidence="2" id="KW-1185">Reference proteome</keyword>
<protein>
    <recommendedName>
        <fullName evidence="3">PIN domain-containing protein</fullName>
    </recommendedName>
</protein>
<dbReference type="PATRIC" id="fig|269796.9.peg.3056"/>
<evidence type="ECO:0008006" key="3">
    <source>
        <dbReference type="Google" id="ProtNLM"/>
    </source>
</evidence>
<dbReference type="SUPFAM" id="SSF88723">
    <property type="entry name" value="PIN domain-like"/>
    <property type="match status" value="1"/>
</dbReference>
<dbReference type="eggNOG" id="COG1487">
    <property type="taxonomic scope" value="Bacteria"/>
</dbReference>
<proteinExistence type="predicted"/>
<accession>Q2RQ50</accession>
<dbReference type="HOGENOM" id="CLU_120010_0_0_5"/>
<reference evidence="1 2" key="1">
    <citation type="journal article" date="2011" name="Stand. Genomic Sci.">
        <title>Complete genome sequence of Rhodospirillum rubrum type strain (S1).</title>
        <authorList>
            <person name="Munk A.C."/>
            <person name="Copeland A."/>
            <person name="Lucas S."/>
            <person name="Lapidus A."/>
            <person name="Del Rio T.G."/>
            <person name="Barry K."/>
            <person name="Detter J.C."/>
            <person name="Hammon N."/>
            <person name="Israni S."/>
            <person name="Pitluck S."/>
            <person name="Brettin T."/>
            <person name="Bruce D."/>
            <person name="Han C."/>
            <person name="Tapia R."/>
            <person name="Gilna P."/>
            <person name="Schmutz J."/>
            <person name="Larimer F."/>
            <person name="Land M."/>
            <person name="Kyrpides N.C."/>
            <person name="Mavromatis K."/>
            <person name="Richardson P."/>
            <person name="Rohde M."/>
            <person name="Goker M."/>
            <person name="Klenk H.P."/>
            <person name="Zhang Y."/>
            <person name="Roberts G.P."/>
            <person name="Reslewic S."/>
            <person name="Schwartz D.C."/>
        </authorList>
    </citation>
    <scope>NUCLEOTIDE SEQUENCE [LARGE SCALE GENOMIC DNA]</scope>
    <source>
        <strain evidence="2">ATCC 11170 / ATH 1.1.1 / DSM 467 / LMG 4362 / NCIMB 8255 / S1</strain>
    </source>
</reference>
<sequence length="189" mass="20474">MKADLARALRRLRPDRITTAPTRRADADLPFVDDRAAVGGPLVLDTCVYIDVLEGKSPPLVDDLLQRRPIFHLAVILGELCHAFGRLSPGHPGTAAILAVLRDTIEDIPRHRVAAPSVGVMMEAGILAGLLFRLGSLPKGREGAAFNDAVLFLHALEKGQTVLTRNLQDFDLMAQIAPAGRVLFYRAVS</sequence>
<dbReference type="STRING" id="269796.Rru_A2948"/>
<dbReference type="KEGG" id="rru:Rru_A2948"/>
<evidence type="ECO:0000313" key="2">
    <source>
        <dbReference type="Proteomes" id="UP000001929"/>
    </source>
</evidence>
<dbReference type="AlphaFoldDB" id="Q2RQ50"/>
<organism evidence="1 2">
    <name type="scientific">Rhodospirillum rubrum (strain ATCC 11170 / ATH 1.1.1 / DSM 467 / LMG 4362 / NCIMB 8255 / S1)</name>
    <dbReference type="NCBI Taxonomy" id="269796"/>
    <lineage>
        <taxon>Bacteria</taxon>
        <taxon>Pseudomonadati</taxon>
        <taxon>Pseudomonadota</taxon>
        <taxon>Alphaproteobacteria</taxon>
        <taxon>Rhodospirillales</taxon>
        <taxon>Rhodospirillaceae</taxon>
        <taxon>Rhodospirillum</taxon>
    </lineage>
</organism>
<gene>
    <name evidence="1" type="ordered locus">Rru_A2948</name>
</gene>
<dbReference type="RefSeq" id="WP_011390698.1">
    <property type="nucleotide sequence ID" value="NC_007643.1"/>
</dbReference>
<dbReference type="EnsemblBacteria" id="ABC23745">
    <property type="protein sequence ID" value="ABC23745"/>
    <property type="gene ID" value="Rru_A2948"/>
</dbReference>
<name>Q2RQ50_RHORT</name>
<dbReference type="Proteomes" id="UP000001929">
    <property type="component" value="Chromosome"/>
</dbReference>
<evidence type="ECO:0000313" key="1">
    <source>
        <dbReference type="EMBL" id="ABC23745.1"/>
    </source>
</evidence>
<dbReference type="InterPro" id="IPR029060">
    <property type="entry name" value="PIN-like_dom_sf"/>
</dbReference>
<dbReference type="EMBL" id="CP000230">
    <property type="protein sequence ID" value="ABC23745.1"/>
    <property type="molecule type" value="Genomic_DNA"/>
</dbReference>